<feature type="domain" description="Peptidase S9 prolyl oligopeptidase catalytic" evidence="2">
    <location>
        <begin position="459"/>
        <end position="665"/>
    </location>
</feature>
<dbReference type="RefSeq" id="WP_371862208.1">
    <property type="nucleotide sequence ID" value="NZ_BAMW01000030.1"/>
</dbReference>
<accession>A0A6N3T4E3</accession>
<dbReference type="EMBL" id="BAMW01000030">
    <property type="protein sequence ID" value="GAN63465.1"/>
    <property type="molecule type" value="Genomic_DNA"/>
</dbReference>
<dbReference type="Proteomes" id="UP000321104">
    <property type="component" value="Unassembled WGS sequence"/>
</dbReference>
<dbReference type="SUPFAM" id="SSF53474">
    <property type="entry name" value="alpha/beta-Hydrolases"/>
    <property type="match status" value="1"/>
</dbReference>
<name>A0A6N3T4E3_9PROT</name>
<sequence>MPDAPMSPPLTQNVQDETGRQPLPCGSWPSRVTADLVAGKTLSLSEVSTDGDQVYWLERRPSEKGRTVLMRWGQKMGVQEVLPSEYDVATRVHEYGGGAYAVRHGQVAFSDKRTGGLWFLSAGASVPVQVAGAEGLRYADLRFDSSAHTLLAVREDHRAAREAKAALVAVSVPRDQQTASLEHVLYTGPDFLSSPALSPDGQYLAWIEWDHPNMPWDATRLCLADVVRNDQGQIHGLANHRILAGKQTSESVLEPRWTEEGHLHVVSDRGGVWTVWHVNWQADANNPESESGRLTACAMPEGEIGQPAWVFGQRSYQPLPGGITLVLAVREGVTQCLSVTNTGQTTAFSAHPDQCPVPLSDGRFAWLEAPPDALPTVVVGSVQTGVETVVRRSAELTLDAADISRPETIRFPVEKNGPPLGHAFFYPPANSRFCVPEGEQPPMIVLVHGGPTARAQEGLSFKVQWWTSRGFAVLDVNYGGSTGFGRDWRERLKNNWGVVDVQDCIAACQHMVTTGRIDPQRIAIRGSSAGGMTVLVSLASSPLFAAGVSLYGVTDLRALAAETHKFEARYLDGLIGPWPEAESVYVARSPLSVAQKIRAPVLLLQGMDDKVVPPGQAYAMADALKEAGTPCTLHEFPGEGHGFRQEATIRQAFTEELAFYGRIFGFQPAADPNGTLSAS</sequence>
<dbReference type="InterPro" id="IPR050585">
    <property type="entry name" value="Xaa-Pro_dipeptidyl-ppase/CocE"/>
</dbReference>
<dbReference type="PANTHER" id="PTHR43056:SF5">
    <property type="entry name" value="PEPTIDASE S9 PROLYL OLIGOPEPTIDASE CATALYTIC DOMAIN-CONTAINING PROTEIN"/>
    <property type="match status" value="1"/>
</dbReference>
<reference evidence="4 6" key="2">
    <citation type="submission" date="2019-07" db="EMBL/GenBank/DDBJ databases">
        <title>Whole genome shotgun sequence of Acetobacter indonesiensis NBRC 16471.</title>
        <authorList>
            <person name="Hosoyama A."/>
            <person name="Uohara A."/>
            <person name="Ohji S."/>
            <person name="Ichikawa N."/>
        </authorList>
    </citation>
    <scope>NUCLEOTIDE SEQUENCE [LARGE SCALE GENOMIC DNA]</scope>
    <source>
        <strain evidence="4 6">NBRC 16471</strain>
    </source>
</reference>
<dbReference type="InterPro" id="IPR011042">
    <property type="entry name" value="6-blade_b-propeller_TolB-like"/>
</dbReference>
<dbReference type="GO" id="GO:0008236">
    <property type="term" value="F:serine-type peptidase activity"/>
    <property type="evidence" value="ECO:0007669"/>
    <property type="project" value="InterPro"/>
</dbReference>
<dbReference type="AlphaFoldDB" id="A0A6N3T4E3"/>
<dbReference type="InterPro" id="IPR029058">
    <property type="entry name" value="AB_hydrolase_fold"/>
</dbReference>
<evidence type="ECO:0000313" key="3">
    <source>
        <dbReference type="EMBL" id="GAN63465.1"/>
    </source>
</evidence>
<dbReference type="InterPro" id="IPR001375">
    <property type="entry name" value="Peptidase_S9_cat"/>
</dbReference>
<dbReference type="GO" id="GO:0006508">
    <property type="term" value="P:proteolysis"/>
    <property type="evidence" value="ECO:0007669"/>
    <property type="project" value="InterPro"/>
</dbReference>
<gene>
    <name evidence="3" type="ORF">Abin_030_008</name>
    <name evidence="4" type="ORF">AIN02nite_08730</name>
</gene>
<dbReference type="SUPFAM" id="SSF69322">
    <property type="entry name" value="Tricorn protease domain 2"/>
    <property type="match status" value="1"/>
</dbReference>
<evidence type="ECO:0000313" key="4">
    <source>
        <dbReference type="EMBL" id="GEN02848.1"/>
    </source>
</evidence>
<dbReference type="Proteomes" id="UP000032673">
    <property type="component" value="Unassembled WGS sequence"/>
</dbReference>
<dbReference type="Gene3D" id="2.120.10.30">
    <property type="entry name" value="TolB, C-terminal domain"/>
    <property type="match status" value="1"/>
</dbReference>
<evidence type="ECO:0000259" key="2">
    <source>
        <dbReference type="Pfam" id="PF00326"/>
    </source>
</evidence>
<feature type="region of interest" description="Disordered" evidence="1">
    <location>
        <begin position="1"/>
        <end position="24"/>
    </location>
</feature>
<keyword evidence="5" id="KW-1185">Reference proteome</keyword>
<organism evidence="4 6">
    <name type="scientific">Acetobacter indonesiensis</name>
    <dbReference type="NCBI Taxonomy" id="104101"/>
    <lineage>
        <taxon>Bacteria</taxon>
        <taxon>Pseudomonadati</taxon>
        <taxon>Pseudomonadota</taxon>
        <taxon>Alphaproteobacteria</taxon>
        <taxon>Acetobacterales</taxon>
        <taxon>Acetobacteraceae</taxon>
        <taxon>Acetobacter</taxon>
    </lineage>
</organism>
<proteinExistence type="predicted"/>
<comment type="caution">
    <text evidence="4">The sequence shown here is derived from an EMBL/GenBank/DDBJ whole genome shotgun (WGS) entry which is preliminary data.</text>
</comment>
<dbReference type="Pfam" id="PF00326">
    <property type="entry name" value="Peptidase_S9"/>
    <property type="match status" value="1"/>
</dbReference>
<evidence type="ECO:0000313" key="6">
    <source>
        <dbReference type="Proteomes" id="UP000321104"/>
    </source>
</evidence>
<dbReference type="Gene3D" id="3.40.50.1820">
    <property type="entry name" value="alpha/beta hydrolase"/>
    <property type="match status" value="1"/>
</dbReference>
<dbReference type="EMBL" id="BJXQ01000004">
    <property type="protein sequence ID" value="GEN02848.1"/>
    <property type="molecule type" value="Genomic_DNA"/>
</dbReference>
<evidence type="ECO:0000313" key="5">
    <source>
        <dbReference type="Proteomes" id="UP000032673"/>
    </source>
</evidence>
<evidence type="ECO:0000256" key="1">
    <source>
        <dbReference type="SAM" id="MobiDB-lite"/>
    </source>
</evidence>
<dbReference type="PANTHER" id="PTHR43056">
    <property type="entry name" value="PEPTIDASE S9 PROLYL OLIGOPEPTIDASE"/>
    <property type="match status" value="1"/>
</dbReference>
<protein>
    <submittedName>
        <fullName evidence="3 4">Peptidase</fullName>
    </submittedName>
</protein>
<reference evidence="3 5" key="1">
    <citation type="submission" date="2012-11" db="EMBL/GenBank/DDBJ databases">
        <title>Whole genome sequence of Acetobacter indonesiensis 5H-1.</title>
        <authorList>
            <person name="Azuma Y."/>
            <person name="Higashiura N."/>
            <person name="Hirakawa H."/>
            <person name="Matsushita K."/>
        </authorList>
    </citation>
    <scope>NUCLEOTIDE SEQUENCE [LARGE SCALE GENOMIC DNA]</scope>
    <source>
        <strain evidence="3 5">5H-1</strain>
    </source>
</reference>